<dbReference type="Pfam" id="PF09360">
    <property type="entry name" value="zf-CDGSH"/>
    <property type="match status" value="1"/>
</dbReference>
<keyword evidence="7" id="KW-1185">Reference proteome</keyword>
<accession>A0A927GFD5</accession>
<keyword evidence="3" id="KW-0408">Iron</keyword>
<dbReference type="SMART" id="SM00704">
    <property type="entry name" value="ZnF_CDGSH"/>
    <property type="match status" value="1"/>
</dbReference>
<dbReference type="RefSeq" id="WP_191041277.1">
    <property type="nucleotide sequence ID" value="NZ_JACXAA010000009.1"/>
</dbReference>
<comment type="caution">
    <text evidence="6">The sequence shown here is derived from an EMBL/GenBank/DDBJ whole genome shotgun (WGS) entry which is preliminary data.</text>
</comment>
<dbReference type="GO" id="GO:0051537">
    <property type="term" value="F:2 iron, 2 sulfur cluster binding"/>
    <property type="evidence" value="ECO:0007669"/>
    <property type="project" value="UniProtKB-KW"/>
</dbReference>
<dbReference type="Gene3D" id="3.40.5.90">
    <property type="entry name" value="CDGSH iron-sulfur domain, mitoNEET-type"/>
    <property type="match status" value="1"/>
</dbReference>
<evidence type="ECO:0000259" key="5">
    <source>
        <dbReference type="SMART" id="SM00704"/>
    </source>
</evidence>
<protein>
    <submittedName>
        <fullName evidence="6">(4Fe-4S)-binding protein</fullName>
    </submittedName>
</protein>
<keyword evidence="1" id="KW-0001">2Fe-2S</keyword>
<name>A0A927GFD5_9BACT</name>
<dbReference type="InterPro" id="IPR010693">
    <property type="entry name" value="Divergent_4Fe-4S_mono-cluster"/>
</dbReference>
<dbReference type="InterPro" id="IPR042216">
    <property type="entry name" value="MitoNEET_CISD"/>
</dbReference>
<dbReference type="GO" id="GO:0046872">
    <property type="term" value="F:metal ion binding"/>
    <property type="evidence" value="ECO:0007669"/>
    <property type="project" value="UniProtKB-KW"/>
</dbReference>
<dbReference type="EMBL" id="JACXAA010000009">
    <property type="protein sequence ID" value="MBD2755651.1"/>
    <property type="molecule type" value="Genomic_DNA"/>
</dbReference>
<gene>
    <name evidence="6" type="ORF">IC230_22295</name>
</gene>
<dbReference type="Pfam" id="PF06902">
    <property type="entry name" value="Fer4_19"/>
    <property type="match status" value="1"/>
</dbReference>
<keyword evidence="4" id="KW-0411">Iron-sulfur</keyword>
<proteinExistence type="predicted"/>
<dbReference type="Proteomes" id="UP000653797">
    <property type="component" value="Unassembled WGS sequence"/>
</dbReference>
<evidence type="ECO:0000256" key="2">
    <source>
        <dbReference type="ARBA" id="ARBA00022723"/>
    </source>
</evidence>
<keyword evidence="2" id="KW-0479">Metal-binding</keyword>
<reference evidence="6" key="1">
    <citation type="submission" date="2020-09" db="EMBL/GenBank/DDBJ databases">
        <authorList>
            <person name="Kim M.K."/>
        </authorList>
    </citation>
    <scope>NUCLEOTIDE SEQUENCE</scope>
    <source>
        <strain evidence="6">BT704</strain>
    </source>
</reference>
<evidence type="ECO:0000256" key="3">
    <source>
        <dbReference type="ARBA" id="ARBA00023004"/>
    </source>
</evidence>
<dbReference type="AlphaFoldDB" id="A0A927GFD5"/>
<evidence type="ECO:0000256" key="4">
    <source>
        <dbReference type="ARBA" id="ARBA00023014"/>
    </source>
</evidence>
<evidence type="ECO:0000313" key="6">
    <source>
        <dbReference type="EMBL" id="MBD2755651.1"/>
    </source>
</evidence>
<dbReference type="GO" id="GO:0005737">
    <property type="term" value="C:cytoplasm"/>
    <property type="evidence" value="ECO:0007669"/>
    <property type="project" value="UniProtKB-ARBA"/>
</dbReference>
<sequence length="149" mass="16405">MSEGAQNPAPDITKTYTNGEITVVWKPNVCVHSKVCWTQLIEVFNPKKRPWVNMAGASTQRIAEQVDRCPSGALSYFRNEEPQQPETVQAESLVEPVPNGPLLVYGNLRVKDAEGHETQKNKVTAFCRCGASSNKPYCDGSHLKVGFVG</sequence>
<feature type="domain" description="Iron-binding zinc finger CDGSH type" evidence="5">
    <location>
        <begin position="111"/>
        <end position="148"/>
    </location>
</feature>
<evidence type="ECO:0000256" key="1">
    <source>
        <dbReference type="ARBA" id="ARBA00022714"/>
    </source>
</evidence>
<organism evidence="6 7">
    <name type="scientific">Spirosoma validum</name>
    <dbReference type="NCBI Taxonomy" id="2771355"/>
    <lineage>
        <taxon>Bacteria</taxon>
        <taxon>Pseudomonadati</taxon>
        <taxon>Bacteroidota</taxon>
        <taxon>Cytophagia</taxon>
        <taxon>Cytophagales</taxon>
        <taxon>Cytophagaceae</taxon>
        <taxon>Spirosoma</taxon>
    </lineage>
</organism>
<dbReference type="InterPro" id="IPR018967">
    <property type="entry name" value="FeS-contain_CDGSH-typ"/>
</dbReference>
<evidence type="ECO:0000313" key="7">
    <source>
        <dbReference type="Proteomes" id="UP000653797"/>
    </source>
</evidence>